<feature type="domain" description="Secretion system C-terminal sorting" evidence="4">
    <location>
        <begin position="597"/>
        <end position="670"/>
    </location>
</feature>
<dbReference type="EMBL" id="FNEZ01000001">
    <property type="protein sequence ID" value="SDJ24203.1"/>
    <property type="molecule type" value="Genomic_DNA"/>
</dbReference>
<dbReference type="OrthoDB" id="1037816at2"/>
<gene>
    <name evidence="5" type="ORF">SAMN04487935_0405</name>
</gene>
<dbReference type="GO" id="GO:0005829">
    <property type="term" value="C:cytosol"/>
    <property type="evidence" value="ECO:0007669"/>
    <property type="project" value="UniProtKB-SubCell"/>
</dbReference>
<dbReference type="GO" id="GO:0033925">
    <property type="term" value="F:mannosyl-glycoprotein endo-beta-N-acetylglucosaminidase activity"/>
    <property type="evidence" value="ECO:0007669"/>
    <property type="project" value="InterPro"/>
</dbReference>
<evidence type="ECO:0000313" key="5">
    <source>
        <dbReference type="EMBL" id="SDJ24203.1"/>
    </source>
</evidence>
<feature type="signal peptide" evidence="2">
    <location>
        <begin position="1"/>
        <end position="18"/>
    </location>
</feature>
<dbReference type="RefSeq" id="WP_091391610.1">
    <property type="nucleotide sequence ID" value="NZ_BKAI01000001.1"/>
</dbReference>
<proteinExistence type="predicted"/>
<name>A0A1G8S4S4_9FLAO</name>
<keyword evidence="1 2" id="KW-0732">Signal</keyword>
<evidence type="ECO:0000256" key="1">
    <source>
        <dbReference type="ARBA" id="ARBA00022729"/>
    </source>
</evidence>
<feature type="chain" id="PRO_5011432649" evidence="2">
    <location>
        <begin position="19"/>
        <end position="671"/>
    </location>
</feature>
<dbReference type="InterPro" id="IPR032979">
    <property type="entry name" value="ENGase"/>
</dbReference>
<dbReference type="Gene3D" id="3.20.20.80">
    <property type="entry name" value="Glycosidases"/>
    <property type="match status" value="1"/>
</dbReference>
<dbReference type="STRING" id="1128970.SAMN04487935_0405"/>
<reference evidence="5 6" key="1">
    <citation type="submission" date="2016-10" db="EMBL/GenBank/DDBJ databases">
        <authorList>
            <person name="de Groot N.N."/>
        </authorList>
    </citation>
    <scope>NUCLEOTIDE SEQUENCE [LARGE SCALE GENOMIC DNA]</scope>
    <source>
        <strain evidence="5 6">CGMCC 1.10076</strain>
    </source>
</reference>
<dbReference type="Gene3D" id="2.60.120.260">
    <property type="entry name" value="Galactose-binding domain-like"/>
    <property type="match status" value="1"/>
</dbReference>
<sequence>MRKITFFALLLASIPSFAQIVNTAPYILTVDELKSWTETGSTASTDLIATIPLAERFTNVQTQFNPNLNNNLQIAYLPDGMNNFGNYFGEQNQFNLYNFTHWAYIDKFVWFGGTSSQTIQIPSSPWANAAHKNGVKIYGDVFFSPTAFGGSTTTLQNFLEKDSEGHFIALPKMIAIMQYYKFDGWFINQETATTPVVAVLMQEFVKELTTQAEAVGKEIMWYDAMILNGNVGWQNRLNANNSPFLQADLDGNSENGFEQRVSSSIFVNFFWNNVAQVIASRTQAATIGRPSFDVFTGADIWPGRNQGNFMTNGNTFMTKLHETNTSIPITSLGLFATNCVYNSSVFTNFNNDPTDVNSFYDAENHLFAGSDSNPGIVDATGFKGLSAWVPETSVISEQLATNFNTGHGKQKFGPGVVTSTESWHDMNEQDILPTWQWAFSQNGMLNAKWDFDDAFYSGNSLKISGNLPANTPIDLMLFKTKFSVPQNLGTQTTNVFFKCANPENSKMKLLVVFADDPTQKYEFPLNATPWPFFNNWASQTIALSDHGGREVAMLGLRFYSETSIPDYSINIGEFTSQQALLSNTEQSGNPQFVIVSYPNNNSISFTLNWKGTDHVNYSIYDLLGKIVKTDTIKLNKTTHYSLDTSRLGSGSYIVKFTDKNNVSETKKIVIK</sequence>
<dbReference type="InterPro" id="IPR026444">
    <property type="entry name" value="Secre_tail"/>
</dbReference>
<dbReference type="Proteomes" id="UP000199580">
    <property type="component" value="Unassembled WGS sequence"/>
</dbReference>
<accession>A0A1G8S4S4</accession>
<dbReference type="PANTHER" id="PTHR13246">
    <property type="entry name" value="ENDO BETA N-ACETYLGLUCOSAMINIDASE"/>
    <property type="match status" value="1"/>
</dbReference>
<evidence type="ECO:0000259" key="4">
    <source>
        <dbReference type="Pfam" id="PF18962"/>
    </source>
</evidence>
<evidence type="ECO:0000256" key="2">
    <source>
        <dbReference type="SAM" id="SignalP"/>
    </source>
</evidence>
<dbReference type="AlphaFoldDB" id="A0A1G8S4S4"/>
<dbReference type="InterPro" id="IPR005201">
    <property type="entry name" value="TIM_ENGase"/>
</dbReference>
<dbReference type="PANTHER" id="PTHR13246:SF1">
    <property type="entry name" value="CYTOSOLIC ENDO-BETA-N-ACETYLGLUCOSAMINIDASE"/>
    <property type="match status" value="1"/>
</dbReference>
<evidence type="ECO:0000313" key="6">
    <source>
        <dbReference type="Proteomes" id="UP000199580"/>
    </source>
</evidence>
<keyword evidence="6" id="KW-1185">Reference proteome</keyword>
<feature type="domain" description="Cytosolic endo-beta-N-acetylglucosaminidase TIM barrel" evidence="3">
    <location>
        <begin position="90"/>
        <end position="410"/>
    </location>
</feature>
<dbReference type="NCBIfam" id="TIGR04183">
    <property type="entry name" value="Por_Secre_tail"/>
    <property type="match status" value="1"/>
</dbReference>
<protein>
    <submittedName>
        <fullName evidence="5">Por secretion system C-terminal sorting domain-containing protein</fullName>
    </submittedName>
</protein>
<organism evidence="5 6">
    <name type="scientific">Flavobacterium noncentrifugens</name>
    <dbReference type="NCBI Taxonomy" id="1128970"/>
    <lineage>
        <taxon>Bacteria</taxon>
        <taxon>Pseudomonadati</taxon>
        <taxon>Bacteroidota</taxon>
        <taxon>Flavobacteriia</taxon>
        <taxon>Flavobacteriales</taxon>
        <taxon>Flavobacteriaceae</taxon>
        <taxon>Flavobacterium</taxon>
    </lineage>
</organism>
<dbReference type="Pfam" id="PF18962">
    <property type="entry name" value="Por_Secre_tail"/>
    <property type="match status" value="1"/>
</dbReference>
<evidence type="ECO:0000259" key="3">
    <source>
        <dbReference type="Pfam" id="PF03644"/>
    </source>
</evidence>
<dbReference type="Pfam" id="PF03644">
    <property type="entry name" value="Glyco_hydro_85"/>
    <property type="match status" value="1"/>
</dbReference>